<keyword evidence="2" id="KW-1185">Reference proteome</keyword>
<gene>
    <name evidence="1" type="ORF">EJ06DRAFT_404715</name>
</gene>
<accession>A0A6G1HXH7</accession>
<name>A0A6G1HXH7_9PEZI</name>
<protein>
    <submittedName>
        <fullName evidence="1">Uncharacterized protein</fullName>
    </submittedName>
</protein>
<dbReference type="Proteomes" id="UP000799640">
    <property type="component" value="Unassembled WGS sequence"/>
</dbReference>
<reference evidence="1" key="1">
    <citation type="journal article" date="2020" name="Stud. Mycol.">
        <title>101 Dothideomycetes genomes: a test case for predicting lifestyles and emergence of pathogens.</title>
        <authorList>
            <person name="Haridas S."/>
            <person name="Albert R."/>
            <person name="Binder M."/>
            <person name="Bloem J."/>
            <person name="Labutti K."/>
            <person name="Salamov A."/>
            <person name="Andreopoulos B."/>
            <person name="Baker S."/>
            <person name="Barry K."/>
            <person name="Bills G."/>
            <person name="Bluhm B."/>
            <person name="Cannon C."/>
            <person name="Castanera R."/>
            <person name="Culley D."/>
            <person name="Daum C."/>
            <person name="Ezra D."/>
            <person name="Gonzalez J."/>
            <person name="Henrissat B."/>
            <person name="Kuo A."/>
            <person name="Liang C."/>
            <person name="Lipzen A."/>
            <person name="Lutzoni F."/>
            <person name="Magnuson J."/>
            <person name="Mondo S."/>
            <person name="Nolan M."/>
            <person name="Ohm R."/>
            <person name="Pangilinan J."/>
            <person name="Park H.-J."/>
            <person name="Ramirez L."/>
            <person name="Alfaro M."/>
            <person name="Sun H."/>
            <person name="Tritt A."/>
            <person name="Yoshinaga Y."/>
            <person name="Zwiers L.-H."/>
            <person name="Turgeon B."/>
            <person name="Goodwin S."/>
            <person name="Spatafora J."/>
            <person name="Crous P."/>
            <person name="Grigoriev I."/>
        </authorList>
    </citation>
    <scope>NUCLEOTIDE SEQUENCE</scope>
    <source>
        <strain evidence="1">CBS 262.69</strain>
    </source>
</reference>
<dbReference type="AlphaFoldDB" id="A0A6G1HXH7"/>
<proteinExistence type="predicted"/>
<sequence length="155" mass="18113">MGLVMYGKPSESLFEAQLKPQHTDLSSGLRTYQASPCYGTEYTLHLWYSHHKPHRRPIGGHHPLPTLERPHRRNRGRLIRVLLRTVAATNIFGWRLIVYQPRLLAFQRRASRFIFVLLLMPLTAISTENPYPISLPHIPRLQLHICSDFDPERYP</sequence>
<evidence type="ECO:0000313" key="1">
    <source>
        <dbReference type="EMBL" id="KAF2400758.1"/>
    </source>
</evidence>
<evidence type="ECO:0000313" key="2">
    <source>
        <dbReference type="Proteomes" id="UP000799640"/>
    </source>
</evidence>
<organism evidence="1 2">
    <name type="scientific">Trichodelitschia bisporula</name>
    <dbReference type="NCBI Taxonomy" id="703511"/>
    <lineage>
        <taxon>Eukaryota</taxon>
        <taxon>Fungi</taxon>
        <taxon>Dikarya</taxon>
        <taxon>Ascomycota</taxon>
        <taxon>Pezizomycotina</taxon>
        <taxon>Dothideomycetes</taxon>
        <taxon>Dothideomycetes incertae sedis</taxon>
        <taxon>Phaeotrichales</taxon>
        <taxon>Phaeotrichaceae</taxon>
        <taxon>Trichodelitschia</taxon>
    </lineage>
</organism>
<dbReference type="EMBL" id="ML996694">
    <property type="protein sequence ID" value="KAF2400758.1"/>
    <property type="molecule type" value="Genomic_DNA"/>
</dbReference>